<evidence type="ECO:0000256" key="1">
    <source>
        <dbReference type="SAM" id="MobiDB-lite"/>
    </source>
</evidence>
<feature type="compositionally biased region" description="Basic and acidic residues" evidence="1">
    <location>
        <begin position="44"/>
        <end position="53"/>
    </location>
</feature>
<keyword evidence="2" id="KW-0472">Membrane</keyword>
<reference evidence="4" key="1">
    <citation type="journal article" date="2019" name="Int. J. Syst. Evol. Microbiol.">
        <title>The Global Catalogue of Microorganisms (GCM) 10K type strain sequencing project: providing services to taxonomists for standard genome sequencing and annotation.</title>
        <authorList>
            <consortium name="The Broad Institute Genomics Platform"/>
            <consortium name="The Broad Institute Genome Sequencing Center for Infectious Disease"/>
            <person name="Wu L."/>
            <person name="Ma J."/>
        </authorList>
    </citation>
    <scope>NUCLEOTIDE SEQUENCE [LARGE SCALE GENOMIC DNA]</scope>
    <source>
        <strain evidence="4">JCM 31696</strain>
    </source>
</reference>
<dbReference type="EMBL" id="JBHTIR010003099">
    <property type="protein sequence ID" value="MFD0854671.1"/>
    <property type="molecule type" value="Genomic_DNA"/>
</dbReference>
<sequence length="62" mass="6415">GTAAIATLTALWGVLATLTGARTSIAIAGLLLLATPFLLPRRPSRPEPLKTEADPEPVPTQP</sequence>
<evidence type="ECO:0000313" key="4">
    <source>
        <dbReference type="Proteomes" id="UP001597083"/>
    </source>
</evidence>
<proteinExistence type="predicted"/>
<keyword evidence="2" id="KW-0812">Transmembrane</keyword>
<comment type="caution">
    <text evidence="3">The sequence shown here is derived from an EMBL/GenBank/DDBJ whole genome shotgun (WGS) entry which is preliminary data.</text>
</comment>
<organism evidence="3 4">
    <name type="scientific">Actinomadura adrarensis</name>
    <dbReference type="NCBI Taxonomy" id="1819600"/>
    <lineage>
        <taxon>Bacteria</taxon>
        <taxon>Bacillati</taxon>
        <taxon>Actinomycetota</taxon>
        <taxon>Actinomycetes</taxon>
        <taxon>Streptosporangiales</taxon>
        <taxon>Thermomonosporaceae</taxon>
        <taxon>Actinomadura</taxon>
    </lineage>
</organism>
<evidence type="ECO:0000256" key="2">
    <source>
        <dbReference type="SAM" id="Phobius"/>
    </source>
</evidence>
<feature type="region of interest" description="Disordered" evidence="1">
    <location>
        <begin position="40"/>
        <end position="62"/>
    </location>
</feature>
<evidence type="ECO:0000313" key="3">
    <source>
        <dbReference type="EMBL" id="MFD0854671.1"/>
    </source>
</evidence>
<name>A0ABW3CM82_9ACTN</name>
<feature type="transmembrane region" description="Helical" evidence="2">
    <location>
        <begin position="20"/>
        <end position="39"/>
    </location>
</feature>
<dbReference type="Proteomes" id="UP001597083">
    <property type="component" value="Unassembled WGS sequence"/>
</dbReference>
<keyword evidence="2" id="KW-1133">Transmembrane helix</keyword>
<gene>
    <name evidence="3" type="ORF">ACFQ07_20705</name>
</gene>
<keyword evidence="4" id="KW-1185">Reference proteome</keyword>
<feature type="non-terminal residue" evidence="3">
    <location>
        <position position="1"/>
    </location>
</feature>
<accession>A0ABW3CM82</accession>
<protein>
    <submittedName>
        <fullName evidence="3">MFS transporter</fullName>
    </submittedName>
</protein>